<dbReference type="InterPro" id="IPR003669">
    <property type="entry name" value="Thymidylate_synthase_ThyX"/>
</dbReference>
<comment type="caution">
    <text evidence="1">The sequence shown here is derived from an EMBL/GenBank/DDBJ whole genome shotgun (WGS) entry which is preliminary data.</text>
</comment>
<dbReference type="GO" id="GO:0006231">
    <property type="term" value="P:dTMP biosynthetic process"/>
    <property type="evidence" value="ECO:0007669"/>
    <property type="project" value="InterPro"/>
</dbReference>
<name>A0A139SP30_9BACT</name>
<dbReference type="Proteomes" id="UP000071392">
    <property type="component" value="Unassembled WGS sequence"/>
</dbReference>
<reference evidence="1 2" key="1">
    <citation type="submission" date="2016-02" db="EMBL/GenBank/DDBJ databases">
        <authorList>
            <person name="Wen L."/>
            <person name="He K."/>
            <person name="Yang H."/>
        </authorList>
    </citation>
    <scope>NUCLEOTIDE SEQUENCE [LARGE SCALE GENOMIC DNA]</scope>
    <source>
        <strain evidence="1 2">CV41</strain>
    </source>
</reference>
<evidence type="ECO:0000313" key="2">
    <source>
        <dbReference type="Proteomes" id="UP000071392"/>
    </source>
</evidence>
<proteinExistence type="predicted"/>
<organism evidence="1 2">
    <name type="scientific">Cephaloticoccus capnophilus</name>
    <dbReference type="NCBI Taxonomy" id="1548208"/>
    <lineage>
        <taxon>Bacteria</taxon>
        <taxon>Pseudomonadati</taxon>
        <taxon>Verrucomicrobiota</taxon>
        <taxon>Opitutia</taxon>
        <taxon>Opitutales</taxon>
        <taxon>Opitutaceae</taxon>
        <taxon>Cephaloticoccus</taxon>
    </lineage>
</organism>
<dbReference type="PROSITE" id="PS51331">
    <property type="entry name" value="THYX"/>
    <property type="match status" value="1"/>
</dbReference>
<protein>
    <recommendedName>
        <fullName evidence="3">Thymidylate synthase</fullName>
    </recommendedName>
</protein>
<evidence type="ECO:0000313" key="1">
    <source>
        <dbReference type="EMBL" id="KXU36240.1"/>
    </source>
</evidence>
<dbReference type="SUPFAM" id="SSF69796">
    <property type="entry name" value="Thymidylate synthase-complementing protein Thy1"/>
    <property type="match status" value="1"/>
</dbReference>
<dbReference type="AlphaFoldDB" id="A0A139SP30"/>
<keyword evidence="2" id="KW-1185">Reference proteome</keyword>
<dbReference type="RefSeq" id="WP_068711334.1">
    <property type="nucleotide sequence ID" value="NZ_LSZP01000028.1"/>
</dbReference>
<accession>A0A139SP30</accession>
<dbReference type="GO" id="GO:0050797">
    <property type="term" value="F:thymidylate synthase (FAD) activity"/>
    <property type="evidence" value="ECO:0007669"/>
    <property type="project" value="InterPro"/>
</dbReference>
<sequence>MKITGLALVPPPSAADLPKLTPELLASVLARYSRSNSGIGAILEKVDLANPDASIDRILKFVDYGHASIGGLTGGLAIALDGVSMWLAYKLFEIAQMADGQESSTRYIALAPTNLPEAEALGVPQDLAARWAQVMDEAFAAYETEYARLDALSVAEPERVRLPEEGTASAAAIGRMRKNYALDRARYFIPLATRTNVALVQSSRMWAATVAHLDSLPQPEARAAAGLIRGELLKQSPRLMRHSHAEASYREQAAQELATSLRLGLARLSTAPLADEVWVHIDRATPPWLAEEQPVAEALRHRANRYGYQGTVTRRMRVAFAWNNMALAELRDLNRHRTGHRYTPLIQAGFYLPAEVERGPHQRLLDAQASLTRELMERGSPAYVYSLLLGAQTPFEHSTHADKFIYEAELRTGLGAHFRYAEHLSAALREFFKQVPEARDWVAEGTAEPEAS</sequence>
<dbReference type="Pfam" id="PF02511">
    <property type="entry name" value="Thy1"/>
    <property type="match status" value="1"/>
</dbReference>
<evidence type="ECO:0008006" key="3">
    <source>
        <dbReference type="Google" id="ProtNLM"/>
    </source>
</evidence>
<dbReference type="EMBL" id="LSZP01000028">
    <property type="protein sequence ID" value="KXU36240.1"/>
    <property type="molecule type" value="Genomic_DNA"/>
</dbReference>
<gene>
    <name evidence="1" type="ORF">AXK12_03635</name>
</gene>
<dbReference type="GO" id="GO:0050660">
    <property type="term" value="F:flavin adenine dinucleotide binding"/>
    <property type="evidence" value="ECO:0007669"/>
    <property type="project" value="InterPro"/>
</dbReference>
<dbReference type="STRING" id="1548208.AXK12_03635"/>
<dbReference type="Gene3D" id="3.30.1360.170">
    <property type="match status" value="1"/>
</dbReference>
<dbReference type="OrthoDB" id="178972at2"/>
<dbReference type="InterPro" id="IPR036098">
    <property type="entry name" value="Thymidylate_synthase_ThyX_sf"/>
</dbReference>